<dbReference type="Proteomes" id="UP000008229">
    <property type="component" value="Chromosome"/>
</dbReference>
<evidence type="ECO:0000256" key="1">
    <source>
        <dbReference type="ARBA" id="ARBA00010945"/>
    </source>
</evidence>
<evidence type="ECO:0000256" key="5">
    <source>
        <dbReference type="SAM" id="MobiDB-lite"/>
    </source>
</evidence>
<dbReference type="GO" id="GO:0003684">
    <property type="term" value="F:damaged DNA binding"/>
    <property type="evidence" value="ECO:0007669"/>
    <property type="project" value="InterPro"/>
</dbReference>
<dbReference type="PANTHER" id="PTHR11076:SF33">
    <property type="entry name" value="DNA POLYMERASE KAPPA"/>
    <property type="match status" value="1"/>
</dbReference>
<dbReference type="HAMAP" id="MF_01113">
    <property type="entry name" value="DNApol_IV"/>
    <property type="match status" value="1"/>
</dbReference>
<feature type="region of interest" description="Disordered" evidence="5">
    <location>
        <begin position="230"/>
        <end position="249"/>
    </location>
</feature>
<dbReference type="EMBL" id="CP001854">
    <property type="protein sequence ID" value="ADB48816.1"/>
    <property type="molecule type" value="Genomic_DNA"/>
</dbReference>
<keyword evidence="4 7" id="KW-0548">Nucleotidyltransferase</keyword>
<dbReference type="RefSeq" id="WP_012931869.1">
    <property type="nucleotide sequence ID" value="NC_013739.1"/>
</dbReference>
<sequence>MSTVATPILHADVDAFFASVEQRDDPALRGREVIVGGGVVMAASYEARARGVRGGMGEVRARRLCPGAVWVAPRMDAYVAASREVLALFEAAAPQVEAVSVEEAFLDVSALASPARTPESIAIRLRRDARAQLGLPLTVGVARSKVLAKMASRAAKPDGLLVLEPERETAFLAPLAVERLWGVGPATADKLRARGLATVGAVAELPEHELAAVLGKAGARAIHAAVHGRDLRPVRPPGPRRSFGAQRALARGTATPERIDALLADVVERVTRRLQADGRAGRTVRLHLRFDDFTRLARARTLARATASPAAVEAAARALLDAAAPRIARDGLTCLGVSVDNLDAPGGGEQLALPLVLT</sequence>
<dbReference type="GO" id="GO:0005829">
    <property type="term" value="C:cytosol"/>
    <property type="evidence" value="ECO:0007669"/>
    <property type="project" value="TreeGrafter"/>
</dbReference>
<dbReference type="Pfam" id="PF11799">
    <property type="entry name" value="IMS_C"/>
    <property type="match status" value="1"/>
</dbReference>
<dbReference type="eggNOG" id="COG0389">
    <property type="taxonomic scope" value="Bacteria"/>
</dbReference>
<feature type="active site" evidence="4">
    <location>
        <position position="103"/>
    </location>
</feature>
<keyword evidence="4" id="KW-0963">Cytoplasm</keyword>
<dbReference type="GO" id="GO:0042276">
    <property type="term" value="P:error-prone translesion synthesis"/>
    <property type="evidence" value="ECO:0007669"/>
    <property type="project" value="TreeGrafter"/>
</dbReference>
<comment type="cofactor">
    <cofactor evidence="4">
        <name>Mg(2+)</name>
        <dbReference type="ChEBI" id="CHEBI:18420"/>
    </cofactor>
    <text evidence="4">Binds 2 magnesium ions per subunit.</text>
</comment>
<dbReference type="Gene3D" id="3.40.1170.60">
    <property type="match status" value="1"/>
</dbReference>
<dbReference type="Pfam" id="PF11798">
    <property type="entry name" value="IMS_HHH"/>
    <property type="match status" value="1"/>
</dbReference>
<keyword evidence="4" id="KW-0515">Mutator protein</keyword>
<reference evidence="8" key="2">
    <citation type="submission" date="2010-01" db="EMBL/GenBank/DDBJ databases">
        <title>The complete genome of Conexibacter woesei DSM 14684.</title>
        <authorList>
            <consortium name="US DOE Joint Genome Institute (JGI-PGF)"/>
            <person name="Lucas S."/>
            <person name="Copeland A."/>
            <person name="Lapidus A."/>
            <person name="Glavina del Rio T."/>
            <person name="Dalin E."/>
            <person name="Tice H."/>
            <person name="Bruce D."/>
            <person name="Goodwin L."/>
            <person name="Pitluck S."/>
            <person name="Kyrpides N."/>
            <person name="Mavromatis K."/>
            <person name="Ivanova N."/>
            <person name="Mikhailova N."/>
            <person name="Chertkov O."/>
            <person name="Brettin T."/>
            <person name="Detter J.C."/>
            <person name="Han C."/>
            <person name="Larimer F."/>
            <person name="Land M."/>
            <person name="Hauser L."/>
            <person name="Markowitz V."/>
            <person name="Cheng J.-F."/>
            <person name="Hugenholtz P."/>
            <person name="Woyke T."/>
            <person name="Wu D."/>
            <person name="Pukall R."/>
            <person name="Steenblock K."/>
            <person name="Schneider S."/>
            <person name="Klenk H.-P."/>
            <person name="Eisen J.A."/>
        </authorList>
    </citation>
    <scope>NUCLEOTIDE SEQUENCE [LARGE SCALE GENOMIC DNA]</scope>
    <source>
        <strain evidence="8">DSM 14684 / CIP 108061 / JCM 11494 / NBRC 100937 / ID131577</strain>
    </source>
</reference>
<keyword evidence="4 7" id="KW-0808">Transferase</keyword>
<dbReference type="GO" id="GO:0006261">
    <property type="term" value="P:DNA-templated DNA replication"/>
    <property type="evidence" value="ECO:0007669"/>
    <property type="project" value="UniProtKB-UniRule"/>
</dbReference>
<feature type="domain" description="UmuC" evidence="6">
    <location>
        <begin position="8"/>
        <end position="184"/>
    </location>
</feature>
<dbReference type="SUPFAM" id="SSF100879">
    <property type="entry name" value="Lesion bypass DNA polymerase (Y-family), little finger domain"/>
    <property type="match status" value="1"/>
</dbReference>
<evidence type="ECO:0000313" key="7">
    <source>
        <dbReference type="EMBL" id="ADB48816.1"/>
    </source>
</evidence>
<evidence type="ECO:0000256" key="2">
    <source>
        <dbReference type="ARBA" id="ARBA00025589"/>
    </source>
</evidence>
<comment type="similarity">
    <text evidence="1 4">Belongs to the DNA polymerase type-Y family.</text>
</comment>
<feature type="binding site" evidence="4">
    <location>
        <position position="12"/>
    </location>
    <ligand>
        <name>Mg(2+)</name>
        <dbReference type="ChEBI" id="CHEBI:18420"/>
    </ligand>
</feature>
<dbReference type="InterPro" id="IPR017961">
    <property type="entry name" value="DNA_pol_Y-fam_little_finger"/>
</dbReference>
<dbReference type="NCBIfam" id="NF003015">
    <property type="entry name" value="PRK03858.1"/>
    <property type="match status" value="1"/>
</dbReference>
<dbReference type="STRING" id="469383.Cwoe_0380"/>
<dbReference type="Gene3D" id="1.10.150.20">
    <property type="entry name" value="5' to 3' exonuclease, C-terminal subdomain"/>
    <property type="match status" value="1"/>
</dbReference>
<evidence type="ECO:0000259" key="6">
    <source>
        <dbReference type="PROSITE" id="PS50173"/>
    </source>
</evidence>
<dbReference type="HOGENOM" id="CLU_012348_1_0_11"/>
<dbReference type="InterPro" id="IPR050116">
    <property type="entry name" value="DNA_polymerase-Y"/>
</dbReference>
<dbReference type="InterPro" id="IPR043502">
    <property type="entry name" value="DNA/RNA_pol_sf"/>
</dbReference>
<dbReference type="GO" id="GO:0000287">
    <property type="term" value="F:magnesium ion binding"/>
    <property type="evidence" value="ECO:0007669"/>
    <property type="project" value="UniProtKB-UniRule"/>
</dbReference>
<dbReference type="NCBIfam" id="NF002677">
    <property type="entry name" value="PRK02406.1"/>
    <property type="match status" value="1"/>
</dbReference>
<dbReference type="GO" id="GO:0006281">
    <property type="term" value="P:DNA repair"/>
    <property type="evidence" value="ECO:0007669"/>
    <property type="project" value="UniProtKB-UniRule"/>
</dbReference>
<dbReference type="KEGG" id="cwo:Cwoe_0380"/>
<evidence type="ECO:0000256" key="4">
    <source>
        <dbReference type="HAMAP-Rule" id="MF_01113"/>
    </source>
</evidence>
<keyword evidence="4" id="KW-0479">Metal-binding</keyword>
<accession>D3F745</accession>
<comment type="function">
    <text evidence="2 4">Poorly processive, error-prone DNA polymerase involved in untargeted mutagenesis. Copies undamaged DNA at stalled replication forks, which arise in vivo from mismatched or misaligned primer ends. These misaligned primers can be extended by PolIV. Exhibits no 3'-5' exonuclease (proofreading) activity. May be involved in translesional synthesis, in conjunction with the beta clamp from PolIII.</text>
</comment>
<dbReference type="Gene3D" id="3.30.1490.100">
    <property type="entry name" value="DNA polymerase, Y-family, little finger domain"/>
    <property type="match status" value="1"/>
</dbReference>
<keyword evidence="4" id="KW-0234">DNA repair</keyword>
<dbReference type="InterPro" id="IPR043128">
    <property type="entry name" value="Rev_trsase/Diguanyl_cyclase"/>
</dbReference>
<dbReference type="InterPro" id="IPR024728">
    <property type="entry name" value="PolY_HhH_motif"/>
</dbReference>
<dbReference type="PANTHER" id="PTHR11076">
    <property type="entry name" value="DNA REPAIR POLYMERASE UMUC / TRANSFERASE FAMILY MEMBER"/>
    <property type="match status" value="1"/>
</dbReference>
<keyword evidence="4" id="KW-0235">DNA replication</keyword>
<dbReference type="GO" id="GO:0009432">
    <property type="term" value="P:SOS response"/>
    <property type="evidence" value="ECO:0007669"/>
    <property type="project" value="TreeGrafter"/>
</dbReference>
<reference evidence="7 8" key="1">
    <citation type="journal article" date="2010" name="Stand. Genomic Sci.">
        <title>Complete genome sequence of Conexibacter woesei type strain (ID131577).</title>
        <authorList>
            <person name="Pukall R."/>
            <person name="Lapidus A."/>
            <person name="Glavina Del Rio T."/>
            <person name="Copeland A."/>
            <person name="Tice H."/>
            <person name="Cheng J.-F."/>
            <person name="Lucas S."/>
            <person name="Chen F."/>
            <person name="Nolan M."/>
            <person name="Bruce D."/>
            <person name="Goodwin L."/>
            <person name="Pitluck S."/>
            <person name="Mavromatis K."/>
            <person name="Ivanova N."/>
            <person name="Ovchinnikova G."/>
            <person name="Pati A."/>
            <person name="Chen A."/>
            <person name="Palaniappan K."/>
            <person name="Land M."/>
            <person name="Hauser L."/>
            <person name="Chang Y.-J."/>
            <person name="Jeffries C.D."/>
            <person name="Chain P."/>
            <person name="Meincke L."/>
            <person name="Sims D."/>
            <person name="Brettin T."/>
            <person name="Detter J.C."/>
            <person name="Rohde M."/>
            <person name="Goeker M."/>
            <person name="Bristow J."/>
            <person name="Eisen J.A."/>
            <person name="Markowitz V."/>
            <person name="Kyrpides N.C."/>
            <person name="Klenk H.-P."/>
            <person name="Hugenholtz P."/>
        </authorList>
    </citation>
    <scope>NUCLEOTIDE SEQUENCE [LARGE SCALE GENOMIC DNA]</scope>
    <source>
        <strain evidence="8">DSM 14684 / CIP 108061 / JCM 11494 / NBRC 100937 / ID131577</strain>
    </source>
</reference>
<evidence type="ECO:0000256" key="3">
    <source>
        <dbReference type="ARBA" id="ARBA00049244"/>
    </source>
</evidence>
<comment type="caution">
    <text evidence="4">Lacks conserved residue(s) required for the propagation of feature annotation.</text>
</comment>
<evidence type="ECO:0000313" key="8">
    <source>
        <dbReference type="Proteomes" id="UP000008229"/>
    </source>
</evidence>
<dbReference type="PROSITE" id="PS50173">
    <property type="entry name" value="UMUC"/>
    <property type="match status" value="1"/>
</dbReference>
<dbReference type="SUPFAM" id="SSF56672">
    <property type="entry name" value="DNA/RNA polymerases"/>
    <property type="match status" value="1"/>
</dbReference>
<dbReference type="OrthoDB" id="9808813at2"/>
<feature type="site" description="Substrate discrimination" evidence="4">
    <location>
        <position position="17"/>
    </location>
</feature>
<keyword evidence="8" id="KW-1185">Reference proteome</keyword>
<organism evidence="7 8">
    <name type="scientific">Conexibacter woesei (strain DSM 14684 / CCUG 47730 / CIP 108061 / JCM 11494 / NBRC 100937 / ID131577)</name>
    <dbReference type="NCBI Taxonomy" id="469383"/>
    <lineage>
        <taxon>Bacteria</taxon>
        <taxon>Bacillati</taxon>
        <taxon>Actinomycetota</taxon>
        <taxon>Thermoleophilia</taxon>
        <taxon>Solirubrobacterales</taxon>
        <taxon>Conexibacteraceae</taxon>
        <taxon>Conexibacter</taxon>
    </lineage>
</organism>
<keyword evidence="4" id="KW-0460">Magnesium</keyword>
<dbReference type="Pfam" id="PF00817">
    <property type="entry name" value="IMS"/>
    <property type="match status" value="1"/>
</dbReference>
<dbReference type="InterPro" id="IPR001126">
    <property type="entry name" value="UmuC"/>
</dbReference>
<dbReference type="EC" id="2.7.7.7" evidence="4"/>
<keyword evidence="4" id="KW-0227">DNA damage</keyword>
<keyword evidence="4" id="KW-0238">DNA-binding</keyword>
<dbReference type="Gene3D" id="3.30.70.270">
    <property type="match status" value="1"/>
</dbReference>
<keyword evidence="4 7" id="KW-0239">DNA-directed DNA polymerase</keyword>
<dbReference type="CDD" id="cd03586">
    <property type="entry name" value="PolY_Pol_IV_kappa"/>
    <property type="match status" value="1"/>
</dbReference>
<dbReference type="InterPro" id="IPR036775">
    <property type="entry name" value="DNA_pol_Y-fam_lit_finger_sf"/>
</dbReference>
<dbReference type="InterPro" id="IPR022880">
    <property type="entry name" value="DNApol_IV"/>
</dbReference>
<comment type="subunit">
    <text evidence="4">Monomer.</text>
</comment>
<comment type="catalytic activity">
    <reaction evidence="3 4">
        <text>DNA(n) + a 2'-deoxyribonucleoside 5'-triphosphate = DNA(n+1) + diphosphate</text>
        <dbReference type="Rhea" id="RHEA:22508"/>
        <dbReference type="Rhea" id="RHEA-COMP:17339"/>
        <dbReference type="Rhea" id="RHEA-COMP:17340"/>
        <dbReference type="ChEBI" id="CHEBI:33019"/>
        <dbReference type="ChEBI" id="CHEBI:61560"/>
        <dbReference type="ChEBI" id="CHEBI:173112"/>
        <dbReference type="EC" id="2.7.7.7"/>
    </reaction>
</comment>
<dbReference type="AlphaFoldDB" id="D3F745"/>
<comment type="subcellular location">
    <subcellularLocation>
        <location evidence="4">Cytoplasm</location>
    </subcellularLocation>
</comment>
<proteinExistence type="inferred from homology"/>
<dbReference type="GO" id="GO:0003887">
    <property type="term" value="F:DNA-directed DNA polymerase activity"/>
    <property type="evidence" value="ECO:0007669"/>
    <property type="project" value="UniProtKB-UniRule"/>
</dbReference>
<name>D3F745_CONWI</name>
<protein>
    <recommendedName>
        <fullName evidence="4">DNA polymerase IV</fullName>
        <shortName evidence="4">Pol IV</shortName>
        <ecNumber evidence="4">2.7.7.7</ecNumber>
    </recommendedName>
</protein>
<gene>
    <name evidence="4" type="primary">dinB</name>
    <name evidence="7" type="ordered locus">Cwoe_0380</name>
</gene>